<evidence type="ECO:0000313" key="1">
    <source>
        <dbReference type="EMBL" id="SPC94543.1"/>
    </source>
</evidence>
<protein>
    <recommendedName>
        <fullName evidence="2">Retrotransposon gag domain-containing protein</fullName>
    </recommendedName>
</protein>
<dbReference type="AlphaFoldDB" id="A0A2N9G4W4"/>
<gene>
    <name evidence="1" type="ORF">FSB_LOCUS22425</name>
</gene>
<proteinExistence type="predicted"/>
<reference evidence="1" key="1">
    <citation type="submission" date="2018-02" db="EMBL/GenBank/DDBJ databases">
        <authorList>
            <person name="Cohen D.B."/>
            <person name="Kent A.D."/>
        </authorList>
    </citation>
    <scope>NUCLEOTIDE SEQUENCE</scope>
</reference>
<evidence type="ECO:0008006" key="2">
    <source>
        <dbReference type="Google" id="ProtNLM"/>
    </source>
</evidence>
<dbReference type="EMBL" id="OIVN01001488">
    <property type="protein sequence ID" value="SPC94543.1"/>
    <property type="molecule type" value="Genomic_DNA"/>
</dbReference>
<dbReference type="Pfam" id="PF14223">
    <property type="entry name" value="Retrotran_gag_2"/>
    <property type="match status" value="1"/>
</dbReference>
<name>A0A2N9G4W4_FAGSY</name>
<organism evidence="1">
    <name type="scientific">Fagus sylvatica</name>
    <name type="common">Beechnut</name>
    <dbReference type="NCBI Taxonomy" id="28930"/>
    <lineage>
        <taxon>Eukaryota</taxon>
        <taxon>Viridiplantae</taxon>
        <taxon>Streptophyta</taxon>
        <taxon>Embryophyta</taxon>
        <taxon>Tracheophyta</taxon>
        <taxon>Spermatophyta</taxon>
        <taxon>Magnoliopsida</taxon>
        <taxon>eudicotyledons</taxon>
        <taxon>Gunneridae</taxon>
        <taxon>Pentapetalae</taxon>
        <taxon>rosids</taxon>
        <taxon>fabids</taxon>
        <taxon>Fagales</taxon>
        <taxon>Fagaceae</taxon>
        <taxon>Fagus</taxon>
    </lineage>
</organism>
<sequence length="297" mass="32582">MVSEQAHQVSPVTISASSHTVSALQAPPVTISASPRLLGFLAFTLSASSHITRLGGSRLLLQHRQTSISASQLPLLAPPALGGSRSLWNSGSLSRSVGLVPLVGLDCSSSTASLAGAVLPLVALGLHSWAPIIFSGHGAVLVFLTGRGKESYLTTTKPTDATKISKWIKEDAQIMTWLWNSLEPDVFNNVSYLESSKDIWDTLHLMYSSEENITRIHELYQDMFSLQQGDRSIEEYFSLLQGMWDELNVYQPLSTDLQKQQKYREEFRVAKFLSGLKPDLDPIRSQILSGKDIPTVS</sequence>
<accession>A0A2N9G4W4</accession>
<dbReference type="PANTHER" id="PTHR37610:SF77">
    <property type="entry name" value="INTEGRASE CATALYTIC DOMAIN-CONTAINING PROTEIN"/>
    <property type="match status" value="1"/>
</dbReference>
<dbReference type="PANTHER" id="PTHR37610">
    <property type="entry name" value="CCHC-TYPE DOMAIN-CONTAINING PROTEIN"/>
    <property type="match status" value="1"/>
</dbReference>